<dbReference type="EMBL" id="AHIE01000018">
    <property type="protein sequence ID" value="EHU00408.1"/>
    <property type="molecule type" value="Genomic_DNA"/>
</dbReference>
<reference evidence="1 2" key="1">
    <citation type="journal article" date="2012" name="Mol. Microbiol.">
        <title>The genetic and structural basis of two distinct terminal side branch residues in stewartan and amylovoran exopolysaccharides and their potential role in host adaptation.</title>
        <authorList>
            <person name="Wang X."/>
            <person name="Yang F."/>
            <person name="von Bodman S.B."/>
        </authorList>
    </citation>
    <scope>NUCLEOTIDE SEQUENCE [LARGE SCALE GENOMIC DNA]</scope>
    <source>
        <strain evidence="1 2">DC283</strain>
    </source>
</reference>
<name>H3RE65_PANSE</name>
<protein>
    <submittedName>
        <fullName evidence="1">Uncharacterized protein</fullName>
    </submittedName>
</protein>
<evidence type="ECO:0000313" key="1">
    <source>
        <dbReference type="EMBL" id="EHU00408.1"/>
    </source>
</evidence>
<dbReference type="Proteomes" id="UP000005050">
    <property type="component" value="Unassembled WGS sequence"/>
</dbReference>
<dbReference type="PATRIC" id="fig|660596.6.peg.2388"/>
<dbReference type="AlphaFoldDB" id="H3RE65"/>
<comment type="caution">
    <text evidence="1">The sequence shown here is derived from an EMBL/GenBank/DDBJ whole genome shotgun (WGS) entry which is preliminary data.</text>
</comment>
<evidence type="ECO:0000313" key="2">
    <source>
        <dbReference type="Proteomes" id="UP000005050"/>
    </source>
</evidence>
<gene>
    <name evidence="1" type="ORF">CKS_2408</name>
</gene>
<proteinExistence type="predicted"/>
<accession>H3RE65</accession>
<sequence>MTLTKELLRHQDIRPAGHEVSYPLNILRITVRKAMNA</sequence>
<organism evidence="1 2">
    <name type="scientific">Pantoea stewartii subsp. stewartii DC283</name>
    <dbReference type="NCBI Taxonomy" id="660596"/>
    <lineage>
        <taxon>Bacteria</taxon>
        <taxon>Pseudomonadati</taxon>
        <taxon>Pseudomonadota</taxon>
        <taxon>Gammaproteobacteria</taxon>
        <taxon>Enterobacterales</taxon>
        <taxon>Erwiniaceae</taxon>
        <taxon>Pantoea</taxon>
    </lineage>
</organism>